<dbReference type="HOGENOM" id="CLU_019375_3_3_1"/>
<feature type="transmembrane region" description="Helical" evidence="8">
    <location>
        <begin position="319"/>
        <end position="342"/>
    </location>
</feature>
<keyword evidence="3 8" id="KW-0812">Transmembrane</keyword>
<dbReference type="KEGG" id="lgi:LOTGIDRAFT_156002"/>
<dbReference type="GO" id="GO:0005886">
    <property type="term" value="C:plasma membrane"/>
    <property type="evidence" value="ECO:0007669"/>
    <property type="project" value="TreeGrafter"/>
</dbReference>
<dbReference type="OrthoDB" id="5877963at2759"/>
<evidence type="ECO:0000256" key="3">
    <source>
        <dbReference type="ARBA" id="ARBA00022692"/>
    </source>
</evidence>
<feature type="transmembrane region" description="Helical" evidence="8">
    <location>
        <begin position="101"/>
        <end position="125"/>
    </location>
</feature>
<evidence type="ECO:0000256" key="2">
    <source>
        <dbReference type="ARBA" id="ARBA00022448"/>
    </source>
</evidence>
<keyword evidence="4 8" id="KW-0769">Symport</keyword>
<dbReference type="Gene3D" id="1.10.3860.10">
    <property type="entry name" value="Sodium:dicarboxylate symporter"/>
    <property type="match status" value="1"/>
</dbReference>
<keyword evidence="7" id="KW-0325">Glycoprotein</keyword>
<evidence type="ECO:0000256" key="6">
    <source>
        <dbReference type="ARBA" id="ARBA00023136"/>
    </source>
</evidence>
<dbReference type="Proteomes" id="UP000030746">
    <property type="component" value="Unassembled WGS sequence"/>
</dbReference>
<name>V4B380_LOTGI</name>
<keyword evidence="5 8" id="KW-1133">Transmembrane helix</keyword>
<keyword evidence="10" id="KW-1185">Reference proteome</keyword>
<evidence type="ECO:0000256" key="1">
    <source>
        <dbReference type="ARBA" id="ARBA00004141"/>
    </source>
</evidence>
<evidence type="ECO:0000256" key="7">
    <source>
        <dbReference type="ARBA" id="ARBA00023180"/>
    </source>
</evidence>
<keyword evidence="2 8" id="KW-0813">Transport</keyword>
<organism evidence="9 10">
    <name type="scientific">Lottia gigantea</name>
    <name type="common">Giant owl limpet</name>
    <dbReference type="NCBI Taxonomy" id="225164"/>
    <lineage>
        <taxon>Eukaryota</taxon>
        <taxon>Metazoa</taxon>
        <taxon>Spiralia</taxon>
        <taxon>Lophotrochozoa</taxon>
        <taxon>Mollusca</taxon>
        <taxon>Gastropoda</taxon>
        <taxon>Patellogastropoda</taxon>
        <taxon>Lottioidea</taxon>
        <taxon>Lottiidae</taxon>
        <taxon>Lottia</taxon>
    </lineage>
</organism>
<evidence type="ECO:0000313" key="10">
    <source>
        <dbReference type="Proteomes" id="UP000030746"/>
    </source>
</evidence>
<dbReference type="PROSITE" id="PS00713">
    <property type="entry name" value="NA_DICARBOXYL_SYMP_1"/>
    <property type="match status" value="1"/>
</dbReference>
<feature type="transmembrane region" description="Helical" evidence="8">
    <location>
        <begin position="253"/>
        <end position="270"/>
    </location>
</feature>
<dbReference type="RefSeq" id="XP_009044287.1">
    <property type="nucleotide sequence ID" value="XM_009046039.1"/>
</dbReference>
<feature type="transmembrane region" description="Helical" evidence="8">
    <location>
        <begin position="20"/>
        <end position="37"/>
    </location>
</feature>
<protein>
    <recommendedName>
        <fullName evidence="8">Amino acid transporter</fullName>
    </recommendedName>
</protein>
<dbReference type="GeneID" id="20236907"/>
<dbReference type="GO" id="GO:0005313">
    <property type="term" value="F:L-glutamate transmembrane transporter activity"/>
    <property type="evidence" value="ECO:0007669"/>
    <property type="project" value="TreeGrafter"/>
</dbReference>
<dbReference type="PANTHER" id="PTHR11958:SF63">
    <property type="entry name" value="AMINO ACID TRANSPORTER"/>
    <property type="match status" value="1"/>
</dbReference>
<accession>V4B380</accession>
<keyword evidence="6 8" id="KW-0472">Membrane</keyword>
<feature type="transmembrane region" description="Helical" evidence="8">
    <location>
        <begin position="354"/>
        <end position="379"/>
    </location>
</feature>
<comment type="similarity">
    <text evidence="8">Belongs to the dicarboxylate/amino acid:cation symporter (DAACS) (TC 2.A.23) family.</text>
</comment>
<dbReference type="AlphaFoldDB" id="V4B380"/>
<dbReference type="InterPro" id="IPR001991">
    <property type="entry name" value="Na-dicarboxylate_symporter"/>
</dbReference>
<comment type="subcellular location">
    <subcellularLocation>
        <location evidence="1 8">Membrane</location>
        <topology evidence="1 8">Multi-pass membrane protein</topology>
    </subcellularLocation>
</comment>
<feature type="transmembrane region" description="Helical" evidence="8">
    <location>
        <begin position="282"/>
        <end position="307"/>
    </location>
</feature>
<dbReference type="EMBL" id="KB199651">
    <property type="protein sequence ID" value="ESP04778.1"/>
    <property type="molecule type" value="Genomic_DNA"/>
</dbReference>
<gene>
    <name evidence="9" type="ORF">LOTGIDRAFT_156002</name>
</gene>
<dbReference type="InterPro" id="IPR050746">
    <property type="entry name" value="DAACS"/>
</dbReference>
<dbReference type="InterPro" id="IPR018107">
    <property type="entry name" value="Na-dicarboxylate_symporter_CS"/>
</dbReference>
<dbReference type="Pfam" id="PF00375">
    <property type="entry name" value="SDF"/>
    <property type="match status" value="1"/>
</dbReference>
<evidence type="ECO:0000256" key="4">
    <source>
        <dbReference type="ARBA" id="ARBA00022847"/>
    </source>
</evidence>
<dbReference type="GO" id="GO:0015175">
    <property type="term" value="F:neutral L-amino acid transmembrane transporter activity"/>
    <property type="evidence" value="ECO:0007669"/>
    <property type="project" value="TreeGrafter"/>
</dbReference>
<sequence>MTMEVKQSRFKIFFKDNALMLLNVLGIIIGLALGFGLREVHPSKDALMWIALDIDDRVFEEGFPGELFLRMLRMLIVPLIVCSVISGAASMDPKSNGKISLIAIGFIVVTHLIACTIGVVLSILIKPGVGGESTDADDIRENLIETQDIFADLFRNLIPNNLVETAFKQAQTQYEKTVENVTRNSTNGSFIDVVVTISKSNGSTGGVNVLGLITISTVFGVAISKLKKKAEIFLQFFVGATELILFILRNFFWAGPIGIASLVAVSIAPVEDIAGVFSRLGLFVVCVVVGLIIHQFIILPVIFIIFMRRNPFKFMLSTIRAILLGFASTSTAVAIPEMLVACDKEKVDRRVSRFTIPFCVTLNADGSVIYITCAAVFIIQLSLGTVTPAQSAIIVDRLRSQTNVVSHTMITAITYSLCKKSLKQNDEDILEVDIVVNGDTKQENHVTKL</sequence>
<feature type="transmembrane region" description="Helical" evidence="8">
    <location>
        <begin position="205"/>
        <end position="223"/>
    </location>
</feature>
<dbReference type="PRINTS" id="PR00173">
    <property type="entry name" value="EDTRNSPORT"/>
</dbReference>
<evidence type="ECO:0000256" key="5">
    <source>
        <dbReference type="ARBA" id="ARBA00022989"/>
    </source>
</evidence>
<dbReference type="GO" id="GO:0015501">
    <property type="term" value="F:glutamate:sodium symporter activity"/>
    <property type="evidence" value="ECO:0007669"/>
    <property type="project" value="TreeGrafter"/>
</dbReference>
<dbReference type="CTD" id="20236907"/>
<dbReference type="PANTHER" id="PTHR11958">
    <property type="entry name" value="SODIUM/DICARBOXYLATE SYMPORTER-RELATED"/>
    <property type="match status" value="1"/>
</dbReference>
<evidence type="ECO:0000256" key="8">
    <source>
        <dbReference type="RuleBase" id="RU361216"/>
    </source>
</evidence>
<evidence type="ECO:0000313" key="9">
    <source>
        <dbReference type="EMBL" id="ESP04778.1"/>
    </source>
</evidence>
<dbReference type="OMA" id="LKWLIGP"/>
<proteinExistence type="inferred from homology"/>
<feature type="transmembrane region" description="Helical" evidence="8">
    <location>
        <begin position="67"/>
        <end position="89"/>
    </location>
</feature>
<dbReference type="InterPro" id="IPR036458">
    <property type="entry name" value="Na:dicarbo_symporter_sf"/>
</dbReference>
<dbReference type="SUPFAM" id="SSF118215">
    <property type="entry name" value="Proton glutamate symport protein"/>
    <property type="match status" value="1"/>
</dbReference>
<reference evidence="9 10" key="1">
    <citation type="journal article" date="2013" name="Nature">
        <title>Insights into bilaterian evolution from three spiralian genomes.</title>
        <authorList>
            <person name="Simakov O."/>
            <person name="Marletaz F."/>
            <person name="Cho S.J."/>
            <person name="Edsinger-Gonzales E."/>
            <person name="Havlak P."/>
            <person name="Hellsten U."/>
            <person name="Kuo D.H."/>
            <person name="Larsson T."/>
            <person name="Lv J."/>
            <person name="Arendt D."/>
            <person name="Savage R."/>
            <person name="Osoegawa K."/>
            <person name="de Jong P."/>
            <person name="Grimwood J."/>
            <person name="Chapman J.A."/>
            <person name="Shapiro H."/>
            <person name="Aerts A."/>
            <person name="Otillar R.P."/>
            <person name="Terry A.Y."/>
            <person name="Boore J.L."/>
            <person name="Grigoriev I.V."/>
            <person name="Lindberg D.R."/>
            <person name="Seaver E.C."/>
            <person name="Weisblat D.A."/>
            <person name="Putnam N.H."/>
            <person name="Rokhsar D.S."/>
        </authorList>
    </citation>
    <scope>NUCLEOTIDE SEQUENCE [LARGE SCALE GENOMIC DNA]</scope>
</reference>